<feature type="signal peptide" evidence="1">
    <location>
        <begin position="1"/>
        <end position="22"/>
    </location>
</feature>
<organism evidence="2 3">
    <name type="scientific">Legionella anisa</name>
    <dbReference type="NCBI Taxonomy" id="28082"/>
    <lineage>
        <taxon>Bacteria</taxon>
        <taxon>Pseudomonadati</taxon>
        <taxon>Pseudomonadota</taxon>
        <taxon>Gammaproteobacteria</taxon>
        <taxon>Legionellales</taxon>
        <taxon>Legionellaceae</taxon>
        <taxon>Legionella</taxon>
    </lineage>
</organism>
<feature type="chain" id="PRO_5043937092" description="DUF1311 domain-containing protein" evidence="1">
    <location>
        <begin position="23"/>
        <end position="153"/>
    </location>
</feature>
<evidence type="ECO:0008006" key="4">
    <source>
        <dbReference type="Google" id="ProtNLM"/>
    </source>
</evidence>
<evidence type="ECO:0000256" key="1">
    <source>
        <dbReference type="SAM" id="SignalP"/>
    </source>
</evidence>
<dbReference type="AlphaFoldDB" id="A0AAX0WPR0"/>
<keyword evidence="1" id="KW-0732">Signal</keyword>
<evidence type="ECO:0000313" key="2">
    <source>
        <dbReference type="EMBL" id="PNL60516.1"/>
    </source>
</evidence>
<protein>
    <recommendedName>
        <fullName evidence="4">DUF1311 domain-containing protein</fullName>
    </recommendedName>
</protein>
<comment type="caution">
    <text evidence="2">The sequence shown here is derived from an EMBL/GenBank/DDBJ whole genome shotgun (WGS) entry which is preliminary data.</text>
</comment>
<proteinExistence type="predicted"/>
<accession>A0AAX0WPR0</accession>
<sequence length="153" mass="17659">MVKKTYRMVFICLFLISGQVHANAAYLRYSGKCQFTLTRERYAYCLEKERVFYDRQFSQLYSHLPPEASLLATEALATQIIEPNCDAIAMKIGAGLEYHIAFRTCMIHITREKIACIKRFIPCQICWGRSLVSSLKRPLLFLENISIHVSDPT</sequence>
<dbReference type="Proteomes" id="UP000192511">
    <property type="component" value="Unassembled WGS sequence"/>
</dbReference>
<evidence type="ECO:0000313" key="3">
    <source>
        <dbReference type="Proteomes" id="UP000192511"/>
    </source>
</evidence>
<name>A0AAX0WPR0_9GAMM</name>
<keyword evidence="3" id="KW-1185">Reference proteome</keyword>
<dbReference type="EMBL" id="NBTX02000004">
    <property type="protein sequence ID" value="PNL60516.1"/>
    <property type="molecule type" value="Genomic_DNA"/>
</dbReference>
<reference evidence="2" key="1">
    <citation type="submission" date="2017-12" db="EMBL/GenBank/DDBJ databases">
        <title>FDA dAtabase for Regulatory Grade micrObial Sequences (FDA-ARGOS): Supporting development and validation of Infectious Disease Dx tests.</title>
        <authorList>
            <person name="Kerrigan L."/>
            <person name="Tallon L.J."/>
            <person name="Sadzewicz L."/>
            <person name="Sengamalay N."/>
            <person name="Ott S."/>
            <person name="Godinez A."/>
            <person name="Nagaraj S."/>
            <person name="Vavikolanu K."/>
            <person name="Aluvathingal J."/>
            <person name="Nadendla S."/>
            <person name="Sichtig H."/>
        </authorList>
    </citation>
    <scope>NUCLEOTIDE SEQUENCE [LARGE SCALE GENOMIC DNA]</scope>
    <source>
        <strain evidence="2">FDAARGOS_200</strain>
    </source>
</reference>
<gene>
    <name evidence="2" type="ORF">A6J39_004445</name>
</gene>